<sequence>MASSSHHRLRALPPPPWLSHSQDYTVVTKEVFRELKNRGVPLEDDCGVITARELHHKGMVLWLPPNQELRFTSLAGQVAKVKRGAKARDEGQCIVALERIADHAHFGYYDGSWYDRWISLGGRPMDLVDLMMQPF</sequence>
<evidence type="ECO:0000313" key="2">
    <source>
        <dbReference type="Proteomes" id="UP000730481"/>
    </source>
</evidence>
<reference evidence="1" key="2">
    <citation type="submission" date="2020-02" db="EMBL/GenBank/DDBJ databases">
        <title>Identification and distribution of gene clusters putatively required for synthesis of sphingolipid metabolism inhibitors in phylogenetically diverse species of the filamentous fungus Fusarium.</title>
        <authorList>
            <person name="Kim H.-S."/>
            <person name="Busman M."/>
            <person name="Brown D.W."/>
            <person name="Divon H."/>
            <person name="Uhlig S."/>
            <person name="Proctor R.H."/>
        </authorList>
    </citation>
    <scope>NUCLEOTIDE SEQUENCE</scope>
    <source>
        <strain evidence="1">NRRL 25174</strain>
    </source>
</reference>
<name>A0A9P5E1S3_9HYPO</name>
<protein>
    <submittedName>
        <fullName evidence="1">Uncharacterized protein</fullName>
    </submittedName>
</protein>
<proteinExistence type="predicted"/>
<keyword evidence="2" id="KW-1185">Reference proteome</keyword>
<dbReference type="EMBL" id="PVQB02000112">
    <property type="protein sequence ID" value="KAF4342959.1"/>
    <property type="molecule type" value="Genomic_DNA"/>
</dbReference>
<gene>
    <name evidence="1" type="ORF">FBEOM_3049</name>
</gene>
<comment type="caution">
    <text evidence="1">The sequence shown here is derived from an EMBL/GenBank/DDBJ whole genome shotgun (WGS) entry which is preliminary data.</text>
</comment>
<accession>A0A9P5E1S3</accession>
<dbReference type="AlphaFoldDB" id="A0A9P5E1S3"/>
<evidence type="ECO:0000313" key="1">
    <source>
        <dbReference type="EMBL" id="KAF4342959.1"/>
    </source>
</evidence>
<organism evidence="1 2">
    <name type="scientific">Fusarium beomiforme</name>
    <dbReference type="NCBI Taxonomy" id="44412"/>
    <lineage>
        <taxon>Eukaryota</taxon>
        <taxon>Fungi</taxon>
        <taxon>Dikarya</taxon>
        <taxon>Ascomycota</taxon>
        <taxon>Pezizomycotina</taxon>
        <taxon>Sordariomycetes</taxon>
        <taxon>Hypocreomycetidae</taxon>
        <taxon>Hypocreales</taxon>
        <taxon>Nectriaceae</taxon>
        <taxon>Fusarium</taxon>
        <taxon>Fusarium burgessii species complex</taxon>
    </lineage>
</organism>
<dbReference type="Proteomes" id="UP000730481">
    <property type="component" value="Unassembled WGS sequence"/>
</dbReference>
<reference evidence="1" key="1">
    <citation type="journal article" date="2017" name="Mycologia">
        <title>Fusarium algeriense, sp. nov., a novel toxigenic crown rot pathogen of durum wheat from Algeria is nested in the Fusarium burgessii species complex.</title>
        <authorList>
            <person name="Laraba I."/>
            <person name="Keddad A."/>
            <person name="Boureghda H."/>
            <person name="Abdallah N."/>
            <person name="Vaughan M.M."/>
            <person name="Proctor R.H."/>
            <person name="Busman M."/>
            <person name="O'Donnell K."/>
        </authorList>
    </citation>
    <scope>NUCLEOTIDE SEQUENCE</scope>
    <source>
        <strain evidence="1">NRRL 25174</strain>
    </source>
</reference>